<keyword evidence="1" id="KW-0732">Signal</keyword>
<feature type="signal peptide" evidence="1">
    <location>
        <begin position="1"/>
        <end position="17"/>
    </location>
</feature>
<accession>A0A7S1B0V9</accession>
<reference evidence="2" key="1">
    <citation type="submission" date="2021-01" db="EMBL/GenBank/DDBJ databases">
        <authorList>
            <person name="Corre E."/>
            <person name="Pelletier E."/>
            <person name="Niang G."/>
            <person name="Scheremetjew M."/>
            <person name="Finn R."/>
            <person name="Kale V."/>
            <person name="Holt S."/>
            <person name="Cochrane G."/>
            <person name="Meng A."/>
            <person name="Brown T."/>
            <person name="Cohen L."/>
        </authorList>
    </citation>
    <scope>NUCLEOTIDE SEQUENCE</scope>
</reference>
<organism evidence="2">
    <name type="scientific">Noctiluca scintillans</name>
    <name type="common">Sea sparkle</name>
    <name type="synonym">Red tide dinoflagellate</name>
    <dbReference type="NCBI Taxonomy" id="2966"/>
    <lineage>
        <taxon>Eukaryota</taxon>
        <taxon>Sar</taxon>
        <taxon>Alveolata</taxon>
        <taxon>Dinophyceae</taxon>
        <taxon>Noctilucales</taxon>
        <taxon>Noctilucaceae</taxon>
        <taxon>Noctiluca</taxon>
    </lineage>
</organism>
<evidence type="ECO:0000256" key="1">
    <source>
        <dbReference type="SAM" id="SignalP"/>
    </source>
</evidence>
<proteinExistence type="predicted"/>
<gene>
    <name evidence="2" type="ORF">NSCI0253_LOCUS45327</name>
</gene>
<dbReference type="AlphaFoldDB" id="A0A7S1B0V9"/>
<name>A0A7S1B0V9_NOCSC</name>
<sequence>MSFRIIVASVLVFSVATEPRSTGFLSVDVSNPMEQLKSTVMASKAFQLQAAQLSDAMGCSMAKKSNDCDKYVEELTFCLALANKLGSFHSVEGSGAEVSFCKHVDDKMPSLSLMSASINGQ</sequence>
<evidence type="ECO:0000313" key="2">
    <source>
        <dbReference type="EMBL" id="CAD8870970.1"/>
    </source>
</evidence>
<feature type="chain" id="PRO_5030707825" evidence="1">
    <location>
        <begin position="18"/>
        <end position="121"/>
    </location>
</feature>
<protein>
    <submittedName>
        <fullName evidence="2">Uncharacterized protein</fullName>
    </submittedName>
</protein>
<dbReference type="EMBL" id="HBFQ01063982">
    <property type="protein sequence ID" value="CAD8870970.1"/>
    <property type="molecule type" value="Transcribed_RNA"/>
</dbReference>